<gene>
    <name evidence="1" type="ORF">ANTHELSMS3_00850</name>
</gene>
<accession>A0A222E035</accession>
<reference evidence="1 2" key="1">
    <citation type="submission" date="2017-07" db="EMBL/GenBank/DDBJ databases">
        <title>Genome Sequence of Antarctobacter heliothermus Strain SMS3 Isolated from a culture of the Diatom Skeletonema marinoi.</title>
        <authorList>
            <person name="Topel M."/>
            <person name="Pinder M.I.M."/>
            <person name="Johansson O.N."/>
            <person name="Kourtchenko O."/>
            <person name="Godhe A."/>
            <person name="Clarke A.K."/>
        </authorList>
    </citation>
    <scope>NUCLEOTIDE SEQUENCE [LARGE SCALE GENOMIC DNA]</scope>
    <source>
        <strain evidence="1 2">SMS3</strain>
    </source>
</reference>
<dbReference type="KEGG" id="aht:ANTHELSMS3_00850"/>
<dbReference type="EMBL" id="CP022540">
    <property type="protein sequence ID" value="ASP19567.1"/>
    <property type="molecule type" value="Genomic_DNA"/>
</dbReference>
<dbReference type="AlphaFoldDB" id="A0A222E035"/>
<organism evidence="1 2">
    <name type="scientific">Antarctobacter heliothermus</name>
    <dbReference type="NCBI Taxonomy" id="74033"/>
    <lineage>
        <taxon>Bacteria</taxon>
        <taxon>Pseudomonadati</taxon>
        <taxon>Pseudomonadota</taxon>
        <taxon>Alphaproteobacteria</taxon>
        <taxon>Rhodobacterales</taxon>
        <taxon>Roseobacteraceae</taxon>
        <taxon>Antarctobacter</taxon>
    </lineage>
</organism>
<keyword evidence="2" id="KW-1185">Reference proteome</keyword>
<evidence type="ECO:0000313" key="2">
    <source>
        <dbReference type="Proteomes" id="UP000203589"/>
    </source>
</evidence>
<dbReference type="Proteomes" id="UP000203589">
    <property type="component" value="Chromosome"/>
</dbReference>
<proteinExistence type="predicted"/>
<dbReference type="OrthoDB" id="9758793at2"/>
<evidence type="ECO:0000313" key="1">
    <source>
        <dbReference type="EMBL" id="ASP19567.1"/>
    </source>
</evidence>
<name>A0A222E035_9RHOB</name>
<sequence>MGFELAHGPDGFTFGNYNILVPRIEPQFQTGLVFPGFRIRPLDGEDFGCFDLACVDTALRDGVEFIQPGGRPIPPDSQGGEAFMVALSGNNYELANERARQVVYAKTGILYAQEMNTRIIEAVDPLSPAHRAGLRAGYEMSRVGDSRALVGLLEQKVMTGEPLQLFWRASPDDRWDTEGGLVPREGPLTVVDGIIRIAGTAQPGDVALPAPLAGLTDEKGLMSLLRDKPDMATEQELRVAALRVLEGWSYNPNARNCLIAPVVRIDIRTTIEMNERNLKGQSRTSFSASSVDPLFVEERFEPFVRSMSASWSSPESIGVIDAAAARLVQLEGCDGPNVRKLKAGIARLAGVALLPEELAAAAATGFQPDWRQFMAQCYPAYMQEARIQGRNVPDRGAVAMCICMEYGAAEHGDPDIYARHRAFSFDGIPQETLKDVWGRTQNGACNRGGNPVDPELVRRYESFLRDNGL</sequence>
<protein>
    <submittedName>
        <fullName evidence="1">Uncharacterized protein</fullName>
    </submittedName>
</protein>
<dbReference type="RefSeq" id="WP_157733393.1">
    <property type="nucleotide sequence ID" value="NZ_CP022540.1"/>
</dbReference>